<dbReference type="AlphaFoldDB" id="A0A1I1L1P9"/>
<name>A0A1I1L1P9_9SPHI</name>
<feature type="transmembrane region" description="Helical" evidence="1">
    <location>
        <begin position="21"/>
        <end position="46"/>
    </location>
</feature>
<keyword evidence="1" id="KW-0812">Transmembrane</keyword>
<evidence type="ECO:0000256" key="1">
    <source>
        <dbReference type="SAM" id="Phobius"/>
    </source>
</evidence>
<dbReference type="OrthoDB" id="793362at2"/>
<feature type="transmembrane region" description="Helical" evidence="1">
    <location>
        <begin position="213"/>
        <end position="235"/>
    </location>
</feature>
<evidence type="ECO:0000313" key="3">
    <source>
        <dbReference type="Proteomes" id="UP000199577"/>
    </source>
</evidence>
<keyword evidence="1" id="KW-0472">Membrane</keyword>
<organism evidence="2 3">
    <name type="scientific">Parapedobacter composti</name>
    <dbReference type="NCBI Taxonomy" id="623281"/>
    <lineage>
        <taxon>Bacteria</taxon>
        <taxon>Pseudomonadati</taxon>
        <taxon>Bacteroidota</taxon>
        <taxon>Sphingobacteriia</taxon>
        <taxon>Sphingobacteriales</taxon>
        <taxon>Sphingobacteriaceae</taxon>
        <taxon>Parapedobacter</taxon>
    </lineage>
</organism>
<proteinExistence type="predicted"/>
<dbReference type="STRING" id="623281.SAMN05421747_11834"/>
<keyword evidence="1" id="KW-1133">Transmembrane helix</keyword>
<feature type="transmembrane region" description="Helical" evidence="1">
    <location>
        <begin position="271"/>
        <end position="295"/>
    </location>
</feature>
<feature type="transmembrane region" description="Helical" evidence="1">
    <location>
        <begin position="152"/>
        <end position="169"/>
    </location>
</feature>
<accession>A0A1I1L1P9</accession>
<dbReference type="Proteomes" id="UP000199577">
    <property type="component" value="Unassembled WGS sequence"/>
</dbReference>
<feature type="transmembrane region" description="Helical" evidence="1">
    <location>
        <begin position="176"/>
        <end position="193"/>
    </location>
</feature>
<evidence type="ECO:0008006" key="4">
    <source>
        <dbReference type="Google" id="ProtNLM"/>
    </source>
</evidence>
<feature type="transmembrane region" description="Helical" evidence="1">
    <location>
        <begin position="242"/>
        <end position="265"/>
    </location>
</feature>
<dbReference type="EMBL" id="FOLL01000018">
    <property type="protein sequence ID" value="SFC66969.1"/>
    <property type="molecule type" value="Genomic_DNA"/>
</dbReference>
<sequence length="307" mass="34474">MVFRNYFRLQVLMLNRRIEEAGVPFYVGYLIALVLFAGVSIGVFRLPDYPEYVYLVLLATVLAGMAHYEKHRYLVTALGAARTVQIRVLENLFASLPFAGFLAINGYFETCSASLLIGTASGFAKPRRITGGPLPTPFSKYPFEFPMGFRKYLPVLAGTYLLVAYACYADRFGLGLAMLTVLFFVCSAFYSPLEDRTYVWVHQCSPTAFLIKKIGTGLALCAAVTAPIAIALLIFFPEDVGWLCTVVLLGLLYLTAVIMAKYWAFPHEVNLMHVLVVSLVVWLPPLYLVFLPFLFQRSRRNLKQLLQ</sequence>
<keyword evidence="3" id="KW-1185">Reference proteome</keyword>
<gene>
    <name evidence="2" type="ORF">SAMN05421747_11834</name>
</gene>
<protein>
    <recommendedName>
        <fullName evidence="4">ABC-2 type transport system permease protein</fullName>
    </recommendedName>
</protein>
<dbReference type="RefSeq" id="WP_090974666.1">
    <property type="nucleotide sequence ID" value="NZ_FOLL01000018.1"/>
</dbReference>
<feature type="transmembrane region" description="Helical" evidence="1">
    <location>
        <begin position="88"/>
        <end position="108"/>
    </location>
</feature>
<evidence type="ECO:0000313" key="2">
    <source>
        <dbReference type="EMBL" id="SFC66969.1"/>
    </source>
</evidence>
<feature type="transmembrane region" description="Helical" evidence="1">
    <location>
        <begin position="52"/>
        <end position="68"/>
    </location>
</feature>
<reference evidence="2 3" key="1">
    <citation type="submission" date="2016-10" db="EMBL/GenBank/DDBJ databases">
        <authorList>
            <person name="de Groot N.N."/>
        </authorList>
    </citation>
    <scope>NUCLEOTIDE SEQUENCE [LARGE SCALE GENOMIC DNA]</scope>
    <source>
        <strain evidence="2 3">DSM 22900</strain>
    </source>
</reference>